<dbReference type="EC" id="2.7.-.-" evidence="4"/>
<organism evidence="5 6">
    <name type="scientific">Ancylostoma caninum</name>
    <name type="common">Dog hookworm</name>
    <dbReference type="NCBI Taxonomy" id="29170"/>
    <lineage>
        <taxon>Eukaryota</taxon>
        <taxon>Metazoa</taxon>
        <taxon>Ecdysozoa</taxon>
        <taxon>Nematoda</taxon>
        <taxon>Chromadorea</taxon>
        <taxon>Rhabditida</taxon>
        <taxon>Rhabditina</taxon>
        <taxon>Rhabditomorpha</taxon>
        <taxon>Strongyloidea</taxon>
        <taxon>Ancylostomatidae</taxon>
        <taxon>Ancylostomatinae</taxon>
        <taxon>Ancylostoma</taxon>
    </lineage>
</organism>
<dbReference type="Gene3D" id="3.30.470.160">
    <property type="entry name" value="Inositol polyphosphate kinase"/>
    <property type="match status" value="1"/>
</dbReference>
<dbReference type="GO" id="GO:0000828">
    <property type="term" value="F:inositol hexakisphosphate kinase activity"/>
    <property type="evidence" value="ECO:0007669"/>
    <property type="project" value="TreeGrafter"/>
</dbReference>
<evidence type="ECO:0000256" key="3">
    <source>
        <dbReference type="ARBA" id="ARBA00022777"/>
    </source>
</evidence>
<keyword evidence="3 4" id="KW-0418">Kinase</keyword>
<dbReference type="AlphaFoldDB" id="A0A368FVH9"/>
<feature type="non-terminal residue" evidence="5">
    <location>
        <position position="121"/>
    </location>
</feature>
<dbReference type="PANTHER" id="PTHR12400">
    <property type="entry name" value="INOSITOL POLYPHOSPHATE KINASE"/>
    <property type="match status" value="1"/>
</dbReference>
<gene>
    <name evidence="5" type="ORF">ANCCAN_19182</name>
</gene>
<reference evidence="5 6" key="1">
    <citation type="submission" date="2014-10" db="EMBL/GenBank/DDBJ databases">
        <title>Draft genome of the hookworm Ancylostoma caninum.</title>
        <authorList>
            <person name="Mitreva M."/>
        </authorList>
    </citation>
    <scope>NUCLEOTIDE SEQUENCE [LARGE SCALE GENOMIC DNA]</scope>
    <source>
        <strain evidence="5 6">Baltimore</strain>
    </source>
</reference>
<keyword evidence="2 4" id="KW-0808">Transferase</keyword>
<dbReference type="SUPFAM" id="SSF56104">
    <property type="entry name" value="SAICAR synthase-like"/>
    <property type="match status" value="1"/>
</dbReference>
<dbReference type="GO" id="GO:0005737">
    <property type="term" value="C:cytoplasm"/>
    <property type="evidence" value="ECO:0007669"/>
    <property type="project" value="TreeGrafter"/>
</dbReference>
<dbReference type="PANTHER" id="PTHR12400:SF26">
    <property type="entry name" value="KINASE"/>
    <property type="match status" value="1"/>
</dbReference>
<accession>A0A368FVH9</accession>
<comment type="similarity">
    <text evidence="1 4">Belongs to the inositol phosphokinase (IPK) family.</text>
</comment>
<dbReference type="EMBL" id="JOJR01000717">
    <property type="protein sequence ID" value="RCN34979.1"/>
    <property type="molecule type" value="Genomic_DNA"/>
</dbReference>
<dbReference type="STRING" id="29170.A0A368FVH9"/>
<dbReference type="OrthoDB" id="338650at2759"/>
<dbReference type="GO" id="GO:0005634">
    <property type="term" value="C:nucleus"/>
    <property type="evidence" value="ECO:0007669"/>
    <property type="project" value="TreeGrafter"/>
</dbReference>
<evidence type="ECO:0000313" key="6">
    <source>
        <dbReference type="Proteomes" id="UP000252519"/>
    </source>
</evidence>
<evidence type="ECO:0000256" key="1">
    <source>
        <dbReference type="ARBA" id="ARBA00007374"/>
    </source>
</evidence>
<dbReference type="Proteomes" id="UP000252519">
    <property type="component" value="Unassembled WGS sequence"/>
</dbReference>
<keyword evidence="6" id="KW-1185">Reference proteome</keyword>
<proteinExistence type="inferred from homology"/>
<dbReference type="Pfam" id="PF03770">
    <property type="entry name" value="IPK"/>
    <property type="match status" value="1"/>
</dbReference>
<dbReference type="InterPro" id="IPR005522">
    <property type="entry name" value="IPK"/>
</dbReference>
<evidence type="ECO:0000256" key="2">
    <source>
        <dbReference type="ARBA" id="ARBA00022679"/>
    </source>
</evidence>
<dbReference type="GO" id="GO:0032958">
    <property type="term" value="P:inositol phosphate biosynthetic process"/>
    <property type="evidence" value="ECO:0007669"/>
    <property type="project" value="InterPro"/>
</dbReference>
<comment type="caution">
    <text evidence="5">The sequence shown here is derived from an EMBL/GenBank/DDBJ whole genome shotgun (WGS) entry which is preliminary data.</text>
</comment>
<protein>
    <recommendedName>
        <fullName evidence="4">Kinase</fullName>
        <ecNumber evidence="4">2.7.-.-</ecNumber>
    </recommendedName>
</protein>
<dbReference type="InterPro" id="IPR038286">
    <property type="entry name" value="IPK_sf"/>
</dbReference>
<evidence type="ECO:0000313" key="5">
    <source>
        <dbReference type="EMBL" id="RCN34979.1"/>
    </source>
</evidence>
<sequence>MAITALPMDVWLKERLKKWVQLSGHEGSIVPASTCTLYKKQAGNCSEARAYEAISRDQYLTGFTPRYFKQLQKNDECFIEIEDLLQQFADPTKTSIMDIKMGTRTFLESEVSNTKRRKDLY</sequence>
<name>A0A368FVH9_ANCCA</name>
<dbReference type="GO" id="GO:0046854">
    <property type="term" value="P:phosphatidylinositol phosphate biosynthetic process"/>
    <property type="evidence" value="ECO:0007669"/>
    <property type="project" value="TreeGrafter"/>
</dbReference>
<evidence type="ECO:0000256" key="4">
    <source>
        <dbReference type="RuleBase" id="RU363090"/>
    </source>
</evidence>